<keyword evidence="2" id="KW-1185">Reference proteome</keyword>
<evidence type="ECO:0000313" key="2">
    <source>
        <dbReference type="Proteomes" id="UP001597183"/>
    </source>
</evidence>
<sequence>MIMQPYPLFIQLEGREHPSLVIGWDIDTEGDPRPFVLHPVDGVSIQYRVGVDEPWYVVSPLAP</sequence>
<comment type="caution">
    <text evidence="1">The sequence shown here is derived from an EMBL/GenBank/DDBJ whole genome shotgun (WGS) entry which is preliminary data.</text>
</comment>
<reference evidence="2" key="1">
    <citation type="journal article" date="2019" name="Int. J. Syst. Evol. Microbiol.">
        <title>The Global Catalogue of Microorganisms (GCM) 10K type strain sequencing project: providing services to taxonomists for standard genome sequencing and annotation.</title>
        <authorList>
            <consortium name="The Broad Institute Genomics Platform"/>
            <consortium name="The Broad Institute Genome Sequencing Center for Infectious Disease"/>
            <person name="Wu L."/>
            <person name="Ma J."/>
        </authorList>
    </citation>
    <scope>NUCLEOTIDE SEQUENCE [LARGE SCALE GENOMIC DNA]</scope>
    <source>
        <strain evidence="2">CCM 7526</strain>
    </source>
</reference>
<dbReference type="RefSeq" id="WP_317787819.1">
    <property type="nucleotide sequence ID" value="NZ_AP028461.1"/>
</dbReference>
<evidence type="ECO:0000313" key="1">
    <source>
        <dbReference type="EMBL" id="MFD1366933.1"/>
    </source>
</evidence>
<name>A0ABW4A9G0_9ACTN</name>
<gene>
    <name evidence="1" type="ORF">ACFQ5G_16395</name>
</gene>
<protein>
    <submittedName>
        <fullName evidence="1">Uncharacterized protein</fullName>
    </submittedName>
</protein>
<proteinExistence type="predicted"/>
<dbReference type="EMBL" id="JBHTMK010000019">
    <property type="protein sequence ID" value="MFD1366933.1"/>
    <property type="molecule type" value="Genomic_DNA"/>
</dbReference>
<organism evidence="1 2">
    <name type="scientific">Actinoplanes sichuanensis</name>
    <dbReference type="NCBI Taxonomy" id="512349"/>
    <lineage>
        <taxon>Bacteria</taxon>
        <taxon>Bacillati</taxon>
        <taxon>Actinomycetota</taxon>
        <taxon>Actinomycetes</taxon>
        <taxon>Micromonosporales</taxon>
        <taxon>Micromonosporaceae</taxon>
        <taxon>Actinoplanes</taxon>
    </lineage>
</organism>
<accession>A0ABW4A9G0</accession>
<dbReference type="Proteomes" id="UP001597183">
    <property type="component" value="Unassembled WGS sequence"/>
</dbReference>